<evidence type="ECO:0000256" key="1">
    <source>
        <dbReference type="ARBA" id="ARBA00004651"/>
    </source>
</evidence>
<dbReference type="GO" id="GO:0009246">
    <property type="term" value="P:enterobacterial common antigen biosynthetic process"/>
    <property type="evidence" value="ECO:0007669"/>
    <property type="project" value="TreeGrafter"/>
</dbReference>
<reference evidence="9 10" key="1">
    <citation type="submission" date="2017-09" db="EMBL/GenBank/DDBJ databases">
        <title>Depth-based differentiation of microbial function through sediment-hosted aquifers and enrichment of novel symbionts in the deep terrestrial subsurface.</title>
        <authorList>
            <person name="Probst A.J."/>
            <person name="Ladd B."/>
            <person name="Jarett J.K."/>
            <person name="Geller-Mcgrath D.E."/>
            <person name="Sieber C.M."/>
            <person name="Emerson J.B."/>
            <person name="Anantharaman K."/>
            <person name="Thomas B.C."/>
            <person name="Malmstrom R."/>
            <person name="Stieglmeier M."/>
            <person name="Klingl A."/>
            <person name="Woyke T."/>
            <person name="Ryan C.M."/>
            <person name="Banfield J.F."/>
        </authorList>
    </citation>
    <scope>NUCLEOTIDE SEQUENCE [LARGE SCALE GENOMIC DNA]</scope>
    <source>
        <strain evidence="9">CG11_big_fil_rev_8_21_14_0_20_39_34</strain>
    </source>
</reference>
<dbReference type="PANTHER" id="PTHR40074">
    <property type="entry name" value="O-ACETYLTRANSFERASE WECH"/>
    <property type="match status" value="1"/>
</dbReference>
<dbReference type="InterPro" id="IPR002656">
    <property type="entry name" value="Acyl_transf_3_dom"/>
</dbReference>
<evidence type="ECO:0000256" key="3">
    <source>
        <dbReference type="ARBA" id="ARBA00022475"/>
    </source>
</evidence>
<dbReference type="GO" id="GO:0016413">
    <property type="term" value="F:O-acetyltransferase activity"/>
    <property type="evidence" value="ECO:0007669"/>
    <property type="project" value="TreeGrafter"/>
</dbReference>
<feature type="transmembrane region" description="Helical" evidence="7">
    <location>
        <begin position="180"/>
        <end position="201"/>
    </location>
</feature>
<evidence type="ECO:0000256" key="6">
    <source>
        <dbReference type="ARBA" id="ARBA00023136"/>
    </source>
</evidence>
<protein>
    <recommendedName>
        <fullName evidence="8">Acyltransferase 3 domain-containing protein</fullName>
    </recommendedName>
</protein>
<dbReference type="Pfam" id="PF01757">
    <property type="entry name" value="Acyl_transf_3"/>
    <property type="match status" value="1"/>
</dbReference>
<feature type="transmembrane region" description="Helical" evidence="7">
    <location>
        <begin position="46"/>
        <end position="64"/>
    </location>
</feature>
<feature type="transmembrane region" description="Helical" evidence="7">
    <location>
        <begin position="144"/>
        <end position="168"/>
    </location>
</feature>
<comment type="subcellular location">
    <subcellularLocation>
        <location evidence="1">Cell membrane</location>
        <topology evidence="1">Multi-pass membrane protein</topology>
    </subcellularLocation>
</comment>
<proteinExistence type="inferred from homology"/>
<feature type="transmembrane region" description="Helical" evidence="7">
    <location>
        <begin position="236"/>
        <end position="254"/>
    </location>
</feature>
<keyword evidence="4 7" id="KW-0812">Transmembrane</keyword>
<evidence type="ECO:0000256" key="4">
    <source>
        <dbReference type="ARBA" id="ARBA00022692"/>
    </source>
</evidence>
<keyword evidence="5 7" id="KW-1133">Transmembrane helix</keyword>
<dbReference type="PANTHER" id="PTHR40074:SF2">
    <property type="entry name" value="O-ACETYLTRANSFERASE WECH"/>
    <property type="match status" value="1"/>
</dbReference>
<evidence type="ECO:0000256" key="7">
    <source>
        <dbReference type="SAM" id="Phobius"/>
    </source>
</evidence>
<dbReference type="AlphaFoldDB" id="A0A2H0N4N4"/>
<gene>
    <name evidence="9" type="ORF">COV59_04185</name>
</gene>
<comment type="caution">
    <text evidence="9">The sequence shown here is derived from an EMBL/GenBank/DDBJ whole genome shotgun (WGS) entry which is preliminary data.</text>
</comment>
<feature type="transmembrane region" description="Helical" evidence="7">
    <location>
        <begin position="321"/>
        <end position="341"/>
    </location>
</feature>
<feature type="transmembrane region" description="Helical" evidence="7">
    <location>
        <begin position="207"/>
        <end position="224"/>
    </location>
</feature>
<evidence type="ECO:0000256" key="2">
    <source>
        <dbReference type="ARBA" id="ARBA00007400"/>
    </source>
</evidence>
<feature type="transmembrane region" description="Helical" evidence="7">
    <location>
        <begin position="84"/>
        <end position="106"/>
    </location>
</feature>
<evidence type="ECO:0000313" key="10">
    <source>
        <dbReference type="Proteomes" id="UP000229600"/>
    </source>
</evidence>
<feature type="domain" description="Acyltransferase 3" evidence="8">
    <location>
        <begin position="42"/>
        <end position="338"/>
    </location>
</feature>
<keyword evidence="3" id="KW-1003">Cell membrane</keyword>
<evidence type="ECO:0000256" key="5">
    <source>
        <dbReference type="ARBA" id="ARBA00022989"/>
    </source>
</evidence>
<name>A0A2H0N4N4_9BACT</name>
<organism evidence="9 10">
    <name type="scientific">Candidatus Magasanikbacteria bacterium CG11_big_fil_rev_8_21_14_0_20_39_34</name>
    <dbReference type="NCBI Taxonomy" id="1974653"/>
    <lineage>
        <taxon>Bacteria</taxon>
        <taxon>Candidatus Magasanikiibacteriota</taxon>
    </lineage>
</organism>
<feature type="transmembrane region" description="Helical" evidence="7">
    <location>
        <begin position="286"/>
        <end position="309"/>
    </location>
</feature>
<comment type="similarity">
    <text evidence="2">Belongs to the acyltransferase 3 family.</text>
</comment>
<dbReference type="Proteomes" id="UP000229600">
    <property type="component" value="Unassembled WGS sequence"/>
</dbReference>
<dbReference type="EMBL" id="PCWN01000008">
    <property type="protein sequence ID" value="PIR03838.1"/>
    <property type="molecule type" value="Genomic_DNA"/>
</dbReference>
<evidence type="ECO:0000259" key="8">
    <source>
        <dbReference type="Pfam" id="PF01757"/>
    </source>
</evidence>
<feature type="transmembrane region" description="Helical" evidence="7">
    <location>
        <begin position="118"/>
        <end position="138"/>
    </location>
</feature>
<dbReference type="GO" id="GO:0005886">
    <property type="term" value="C:plasma membrane"/>
    <property type="evidence" value="ECO:0007669"/>
    <property type="project" value="UniProtKB-SubCell"/>
</dbReference>
<evidence type="ECO:0000313" key="9">
    <source>
        <dbReference type="EMBL" id="PIR03838.1"/>
    </source>
</evidence>
<sequence length="358" mass="42340">MIEAASLFILSGITFLVPQLRALYFRKDLDEKSQPNTLSNIPYFDFLRGISIIAVIIIHVIYFYKDSLLLPNLNTLLVFSLNNILRFAIPFFLITSGILLTPFPYTRKNYKHFLLKKSLKLLPPYLLCCIFIAFYHHYPLVKSIQLTLTGFMAVPYYFICILFQAYFFYPLLLKYVEKKYFLQFMFLLSILCYCIPQTWLIWGFPFVGRYLFFFAYGIKMRNYFLFKKLEKKESPFWLSLILFYLTLAIAFPAYYYNVRLIYGIALFNICMILQPYINLKHKLNKILIAFGKNSLFIFLTHFGLISFLFTLLKNVSHLPLIHAVLIIVLCIPGSFLLAIIFKKTYQKFFFLFTPKNLP</sequence>
<feature type="transmembrane region" description="Helical" evidence="7">
    <location>
        <begin position="6"/>
        <end position="25"/>
    </location>
</feature>
<accession>A0A2H0N4N4</accession>
<keyword evidence="6 7" id="KW-0472">Membrane</keyword>
<feature type="transmembrane region" description="Helical" evidence="7">
    <location>
        <begin position="260"/>
        <end position="279"/>
    </location>
</feature>